<evidence type="ECO:0000259" key="1">
    <source>
        <dbReference type="Pfam" id="PF14301"/>
    </source>
</evidence>
<dbReference type="EMBL" id="KX397368">
    <property type="protein sequence ID" value="ANZ49252.1"/>
    <property type="molecule type" value="Genomic_DNA"/>
</dbReference>
<dbReference type="Pfam" id="PF14301">
    <property type="entry name" value="DUF4376"/>
    <property type="match status" value="1"/>
</dbReference>
<dbReference type="Proteomes" id="UP000203302">
    <property type="component" value="Segment"/>
</dbReference>
<sequence length="218" mass="25677">MLSNDEIKARYFERGTRIDRYGNYVEEYQDQMENRIGFCLLLHYHLINGMSDKKAREKLKGFDLSPVEIEFLMKKTKEFIADVLEIDLDHVRTALTSTENYLYQEVNAIYPKLNDKYNAERFAPITFRDKTFQADEKSRESMQSYMQSGVDPMYWMTLNNEPIEPWTVEDVKALYAEIITRDNDLHMVMSVLKQRIRILTEQKDFTAVKQLAADNGVA</sequence>
<gene>
    <name evidence="2" type="ORF">HUXLEY_170</name>
</gene>
<evidence type="ECO:0000313" key="3">
    <source>
        <dbReference type="Proteomes" id="UP000203302"/>
    </source>
</evidence>
<dbReference type="KEGG" id="vg:29069292"/>
<feature type="domain" description="DUF4376" evidence="1">
    <location>
        <begin position="113"/>
        <end position="204"/>
    </location>
</feature>
<proteinExistence type="predicted"/>
<protein>
    <recommendedName>
        <fullName evidence="1">DUF4376 domain-containing protein</fullName>
    </recommendedName>
</protein>
<dbReference type="InterPro" id="IPR025484">
    <property type="entry name" value="DUF4376"/>
</dbReference>
<accession>A0A1B2IDD8</accession>
<name>A0A1B2IDD8_9CAUD</name>
<reference evidence="3" key="1">
    <citation type="submission" date="2016-06" db="EMBL/GenBank/DDBJ databases">
        <authorList>
            <person name="Berg J.A."/>
            <person name="Grossarth S.E."/>
            <person name="Jarvis T.M."/>
            <person name="Merrill B.D."/>
            <person name="Breakwell D.P."/>
            <person name="Hope S."/>
            <person name="Grose J.H."/>
        </authorList>
    </citation>
    <scope>NUCLEOTIDE SEQUENCE [LARGE SCALE GENOMIC DNA]</scope>
</reference>
<organism evidence="2 3">
    <name type="scientific">Erwinia phage vB_EamM_Huxley</name>
    <dbReference type="NCBI Taxonomy" id="1883373"/>
    <lineage>
        <taxon>Viruses</taxon>
        <taxon>Duplodnaviria</taxon>
        <taxon>Heunggongvirae</taxon>
        <taxon>Uroviricota</taxon>
        <taxon>Caudoviricetes</taxon>
        <taxon>Chimalliviridae</taxon>
        <taxon>Machinavirus</taxon>
        <taxon>Machinavirus machina</taxon>
    </lineage>
</organism>
<dbReference type="RefSeq" id="YP_009293138.1">
    <property type="nucleotide sequence ID" value="NC_031127.1"/>
</dbReference>
<evidence type="ECO:0000313" key="2">
    <source>
        <dbReference type="EMBL" id="ANZ49252.1"/>
    </source>
</evidence>
<dbReference type="GeneID" id="29069292"/>
<dbReference type="OrthoDB" id="10444at10239"/>